<keyword evidence="2" id="KW-1185">Reference proteome</keyword>
<dbReference type="Proteomes" id="UP001501094">
    <property type="component" value="Unassembled WGS sequence"/>
</dbReference>
<dbReference type="RefSeq" id="WP_344101107.1">
    <property type="nucleotide sequence ID" value="NZ_BAAANL010000002.1"/>
</dbReference>
<evidence type="ECO:0000313" key="2">
    <source>
        <dbReference type="Proteomes" id="UP001501094"/>
    </source>
</evidence>
<accession>A0ABP4ZJM1</accession>
<gene>
    <name evidence="1" type="ORF">GCM10009751_14670</name>
</gene>
<name>A0ABP4ZJM1_9MICO</name>
<proteinExistence type="predicted"/>
<organism evidence="1 2">
    <name type="scientific">Myceligenerans crystallogenes</name>
    <dbReference type="NCBI Taxonomy" id="316335"/>
    <lineage>
        <taxon>Bacteria</taxon>
        <taxon>Bacillati</taxon>
        <taxon>Actinomycetota</taxon>
        <taxon>Actinomycetes</taxon>
        <taxon>Micrococcales</taxon>
        <taxon>Promicromonosporaceae</taxon>
        <taxon>Myceligenerans</taxon>
    </lineage>
</organism>
<evidence type="ECO:0000313" key="1">
    <source>
        <dbReference type="EMBL" id="GAA1858272.1"/>
    </source>
</evidence>
<protein>
    <recommendedName>
        <fullName evidence="3">A-factor biosynthesis hotdog domain-containing protein</fullName>
    </recommendedName>
</protein>
<sequence length="288" mass="30783">MSTRTHTTTTTYDDIAALICVTRPYYALQDLTSTAPGQVSAVVPVQSPPGRQSQVIGLGEVGRHLAILGLSAAATSSPAPGRNFYLASRAVGRMYPEGESPAPGPLTGTAVIQGQNRRQVLAHTELRDSAGTLIARMDVQYKVMTAAVFYRIMGQPTEPDAVLPGNPYEQPMPISDVSVHQRSGSAKLEVAASMCQGHFDGFPALPVAMAGYASFSLFNEVLDSTVGPDVQWRCGAFRLKADNLAAAGQTCLVEIEPTTPRTAEHAFLGRVSTAEQTAFRIWVDYELV</sequence>
<comment type="caution">
    <text evidence="1">The sequence shown here is derived from an EMBL/GenBank/DDBJ whole genome shotgun (WGS) entry which is preliminary data.</text>
</comment>
<reference evidence="2" key="1">
    <citation type="journal article" date="2019" name="Int. J. Syst. Evol. Microbiol.">
        <title>The Global Catalogue of Microorganisms (GCM) 10K type strain sequencing project: providing services to taxonomists for standard genome sequencing and annotation.</title>
        <authorList>
            <consortium name="The Broad Institute Genomics Platform"/>
            <consortium name="The Broad Institute Genome Sequencing Center for Infectious Disease"/>
            <person name="Wu L."/>
            <person name="Ma J."/>
        </authorList>
    </citation>
    <scope>NUCLEOTIDE SEQUENCE [LARGE SCALE GENOMIC DNA]</scope>
    <source>
        <strain evidence="2">JCM 14326</strain>
    </source>
</reference>
<evidence type="ECO:0008006" key="3">
    <source>
        <dbReference type="Google" id="ProtNLM"/>
    </source>
</evidence>
<dbReference type="EMBL" id="BAAANL010000002">
    <property type="protein sequence ID" value="GAA1858272.1"/>
    <property type="molecule type" value="Genomic_DNA"/>
</dbReference>